<feature type="domain" description="Protein kinase" evidence="1">
    <location>
        <begin position="1"/>
        <end position="82"/>
    </location>
</feature>
<dbReference type="InterPro" id="IPR000719">
    <property type="entry name" value="Prot_kinase_dom"/>
</dbReference>
<evidence type="ECO:0000313" key="2">
    <source>
        <dbReference type="EMBL" id="CAF4148370.1"/>
    </source>
</evidence>
<dbReference type="SUPFAM" id="SSF56112">
    <property type="entry name" value="Protein kinase-like (PK-like)"/>
    <property type="match status" value="1"/>
</dbReference>
<sequence>MIKNKIKMNLQNAILIFTEEMEYTDTLRLAHSIQLIDIVKFLYKNYIIHRDIRPPIVMFRNDNNLRLIGFGFAYKFKENEMR</sequence>
<dbReference type="Gene3D" id="1.10.510.10">
    <property type="entry name" value="Transferase(Phosphotransferase) domain 1"/>
    <property type="match status" value="1"/>
</dbReference>
<evidence type="ECO:0000313" key="3">
    <source>
        <dbReference type="Proteomes" id="UP000663842"/>
    </source>
</evidence>
<evidence type="ECO:0000259" key="1">
    <source>
        <dbReference type="PROSITE" id="PS50011"/>
    </source>
</evidence>
<reference evidence="2" key="1">
    <citation type="submission" date="2021-02" db="EMBL/GenBank/DDBJ databases">
        <authorList>
            <person name="Nowell W R."/>
        </authorList>
    </citation>
    <scope>NUCLEOTIDE SEQUENCE</scope>
</reference>
<dbReference type="EMBL" id="CAJOBF010004670">
    <property type="protein sequence ID" value="CAF4148370.1"/>
    <property type="molecule type" value="Genomic_DNA"/>
</dbReference>
<dbReference type="PROSITE" id="PS50011">
    <property type="entry name" value="PROTEIN_KINASE_DOM"/>
    <property type="match status" value="1"/>
</dbReference>
<dbReference type="Proteomes" id="UP000663842">
    <property type="component" value="Unassembled WGS sequence"/>
</dbReference>
<dbReference type="InterPro" id="IPR011009">
    <property type="entry name" value="Kinase-like_dom_sf"/>
</dbReference>
<organism evidence="2 3">
    <name type="scientific">Rotaria magnacalcarata</name>
    <dbReference type="NCBI Taxonomy" id="392030"/>
    <lineage>
        <taxon>Eukaryota</taxon>
        <taxon>Metazoa</taxon>
        <taxon>Spiralia</taxon>
        <taxon>Gnathifera</taxon>
        <taxon>Rotifera</taxon>
        <taxon>Eurotatoria</taxon>
        <taxon>Bdelloidea</taxon>
        <taxon>Philodinida</taxon>
        <taxon>Philodinidae</taxon>
        <taxon>Rotaria</taxon>
    </lineage>
</organism>
<dbReference type="Pfam" id="PF00069">
    <property type="entry name" value="Pkinase"/>
    <property type="match status" value="1"/>
</dbReference>
<gene>
    <name evidence="2" type="ORF">UXM345_LOCUS24974</name>
</gene>
<dbReference type="GO" id="GO:0005524">
    <property type="term" value="F:ATP binding"/>
    <property type="evidence" value="ECO:0007669"/>
    <property type="project" value="InterPro"/>
</dbReference>
<protein>
    <recommendedName>
        <fullName evidence="1">Protein kinase domain-containing protein</fullName>
    </recommendedName>
</protein>
<dbReference type="AlphaFoldDB" id="A0A819Y2G4"/>
<comment type="caution">
    <text evidence="2">The sequence shown here is derived from an EMBL/GenBank/DDBJ whole genome shotgun (WGS) entry which is preliminary data.</text>
</comment>
<name>A0A819Y2G4_9BILA</name>
<proteinExistence type="predicted"/>
<dbReference type="GO" id="GO:0004672">
    <property type="term" value="F:protein kinase activity"/>
    <property type="evidence" value="ECO:0007669"/>
    <property type="project" value="InterPro"/>
</dbReference>
<accession>A0A819Y2G4</accession>